<dbReference type="PANTHER" id="PTHR38046">
    <property type="entry name" value="CRYPTIC LOCI REGULATOR 2"/>
    <property type="match status" value="1"/>
</dbReference>
<dbReference type="OrthoDB" id="2421327at2759"/>
<name>A0A8E2AJ63_9APHY</name>
<dbReference type="InterPro" id="IPR031915">
    <property type="entry name" value="Clr2_N"/>
</dbReference>
<organism evidence="3 4">
    <name type="scientific">Obba rivulosa</name>
    <dbReference type="NCBI Taxonomy" id="1052685"/>
    <lineage>
        <taxon>Eukaryota</taxon>
        <taxon>Fungi</taxon>
        <taxon>Dikarya</taxon>
        <taxon>Basidiomycota</taxon>
        <taxon>Agaricomycotina</taxon>
        <taxon>Agaricomycetes</taxon>
        <taxon>Polyporales</taxon>
        <taxon>Gelatoporiaceae</taxon>
        <taxon>Obba</taxon>
    </lineage>
</organism>
<feature type="region of interest" description="Disordered" evidence="1">
    <location>
        <begin position="297"/>
        <end position="323"/>
    </location>
</feature>
<evidence type="ECO:0000256" key="1">
    <source>
        <dbReference type="SAM" id="MobiDB-lite"/>
    </source>
</evidence>
<reference evidence="3 4" key="1">
    <citation type="submission" date="2016-07" db="EMBL/GenBank/DDBJ databases">
        <title>Draft genome of the white-rot fungus Obba rivulosa 3A-2.</title>
        <authorList>
            <consortium name="DOE Joint Genome Institute"/>
            <person name="Miettinen O."/>
            <person name="Riley R."/>
            <person name="Acob R."/>
            <person name="Barry K."/>
            <person name="Cullen D."/>
            <person name="De Vries R."/>
            <person name="Hainaut M."/>
            <person name="Hatakka A."/>
            <person name="Henrissat B."/>
            <person name="Hilden K."/>
            <person name="Kuo R."/>
            <person name="Labutti K."/>
            <person name="Lipzen A."/>
            <person name="Makela M.R."/>
            <person name="Sandor L."/>
            <person name="Spatafora J.W."/>
            <person name="Grigoriev I.V."/>
            <person name="Hibbett D.S."/>
        </authorList>
    </citation>
    <scope>NUCLEOTIDE SEQUENCE [LARGE SCALE GENOMIC DNA]</scope>
    <source>
        <strain evidence="3 4">3A-2</strain>
    </source>
</reference>
<gene>
    <name evidence="3" type="ORF">OBBRIDRAFT_798107</name>
</gene>
<evidence type="ECO:0000313" key="4">
    <source>
        <dbReference type="Proteomes" id="UP000250043"/>
    </source>
</evidence>
<feature type="region of interest" description="Disordered" evidence="1">
    <location>
        <begin position="882"/>
        <end position="917"/>
    </location>
</feature>
<protein>
    <recommendedName>
        <fullName evidence="2">Cryptic loci regulator 2 N-terminal domain-containing protein</fullName>
    </recommendedName>
</protein>
<dbReference type="GO" id="GO:0030466">
    <property type="term" value="P:silent mating-type cassette heterochromatin formation"/>
    <property type="evidence" value="ECO:0007669"/>
    <property type="project" value="TreeGrafter"/>
</dbReference>
<keyword evidence="4" id="KW-1185">Reference proteome</keyword>
<feature type="domain" description="Cryptic loci regulator 2 N-terminal" evidence="2">
    <location>
        <begin position="81"/>
        <end position="147"/>
    </location>
</feature>
<proteinExistence type="predicted"/>
<dbReference type="PANTHER" id="PTHR38046:SF1">
    <property type="entry name" value="CRYPTIC LOCI REGULATOR 2"/>
    <property type="match status" value="1"/>
</dbReference>
<feature type="region of interest" description="Disordered" evidence="1">
    <location>
        <begin position="158"/>
        <end position="217"/>
    </location>
</feature>
<dbReference type="InterPro" id="IPR038986">
    <property type="entry name" value="Clr2"/>
</dbReference>
<dbReference type="GO" id="GO:0033553">
    <property type="term" value="C:rDNA heterochromatin"/>
    <property type="evidence" value="ECO:0007669"/>
    <property type="project" value="TreeGrafter"/>
</dbReference>
<evidence type="ECO:0000259" key="2">
    <source>
        <dbReference type="Pfam" id="PF16761"/>
    </source>
</evidence>
<dbReference type="EMBL" id="KV722580">
    <property type="protein sequence ID" value="OCH85503.1"/>
    <property type="molecule type" value="Genomic_DNA"/>
</dbReference>
<dbReference type="Pfam" id="PF16761">
    <property type="entry name" value="Clr2_transil"/>
    <property type="match status" value="1"/>
</dbReference>
<feature type="compositionally biased region" description="Low complexity" evidence="1">
    <location>
        <begin position="169"/>
        <end position="178"/>
    </location>
</feature>
<feature type="compositionally biased region" description="Basic and acidic residues" evidence="1">
    <location>
        <begin position="182"/>
        <end position="192"/>
    </location>
</feature>
<feature type="compositionally biased region" description="Pro residues" evidence="1">
    <location>
        <begin position="718"/>
        <end position="730"/>
    </location>
</feature>
<dbReference type="Proteomes" id="UP000250043">
    <property type="component" value="Unassembled WGS sequence"/>
</dbReference>
<dbReference type="GO" id="GO:0031934">
    <property type="term" value="C:mating-type region heterochromatin"/>
    <property type="evidence" value="ECO:0007669"/>
    <property type="project" value="TreeGrafter"/>
</dbReference>
<feature type="region of interest" description="Disordered" evidence="1">
    <location>
        <begin position="651"/>
        <end position="732"/>
    </location>
</feature>
<evidence type="ECO:0000313" key="3">
    <source>
        <dbReference type="EMBL" id="OCH85503.1"/>
    </source>
</evidence>
<sequence>MSSRSKATGFVLPNNPTWIEFPRSDGDERTWPKNTTRVVDHEGHVNYMQPTDLDERVAINWRTNVAAKVASSMGLPDGQQYVLKTWPAGYHMYVHLKGPEANPRTDVYLFGSQFVQRFRSINEFIPHATWLCTDPTMNRANCECKYCSKRTQRTVTEDLGLVAKRSPSEHSTSPTTSRRPARMREPRTRDNKPYAAVRRQPKPARMPTKPPPKGPEQFLAPERNNDIMAASPTSYNKAVRLYRRGELVWCALDPPIETLSGHHIVFWPGVVEQITLKTEPLSRTSESLQKTEIDMSGLYEEESESTQEPGPSHIPGHPMNAPPPKAVDDEDRIPWIVRQWNMYTVKLLAVRFTCQASDEQILPYLAYAPAEELVYELRHDLDDLIAENPTEDVEAILKRDSRFNPYVTEDGETKVSNKATRYRQAITPFTLALQIASALARYWSLTDEWECKLSIPARDPVPSALATQSAAPIPSLHTLITQSMAHNAQRDSQARGKARVGGVGDIYGPPGLPRDQLETLHGRILGQDLLPGSVAHNVVQQRYQGLWWGAERIWTDELVRVKLARCQFAPDGGEVIFPPAGPSTGTIRYHQETAPHDSRMIGTGDRGLFMRLEGLFVVDVKKPNGSATKECRASGMLYELVDEDWVDGAEGAESESISAMGKGKGKDKEVEPPSIPSVPTGDAPIAESISTFEMTNAERSRSGARDPSGPSFMHGPSPLKPPPLPNPDPTVPMEETAAVTLAETLPSQKPKKRTLNGQLAHPVLSTPYSLPPPPSGYKFRPILAPGHEVVLSLSLISGRYYPGLFKHPLMAKRVEAALMVPEEQGGLYASRPLWAMEGLLPGLHQSMDPIYWKPARVNMLRDADSEALRYFTSHWQECVGALEPPDEPQDSQMRDQDGALAVDTVEPPKPDVEMLEQ</sequence>
<dbReference type="AlphaFoldDB" id="A0A8E2AJ63"/>
<dbReference type="GO" id="GO:0070824">
    <property type="term" value="C:SHREC complex"/>
    <property type="evidence" value="ECO:0007669"/>
    <property type="project" value="InterPro"/>
</dbReference>
<accession>A0A8E2AJ63</accession>
<feature type="compositionally biased region" description="Basic and acidic residues" evidence="1">
    <location>
        <begin position="906"/>
        <end position="917"/>
    </location>
</feature>